<dbReference type="PANTHER" id="PTHR12697:SF5">
    <property type="entry name" value="DEOXYHYPUSINE HYDROXYLASE"/>
    <property type="match status" value="1"/>
</dbReference>
<gene>
    <name evidence="2" type="ORF">HYG87_00355</name>
</gene>
<reference evidence="2" key="1">
    <citation type="submission" date="2020-07" db="EMBL/GenBank/DDBJ databases">
        <title>Methanobacterium. sp. MethCan genome.</title>
        <authorList>
            <person name="Postec A."/>
            <person name="Quemeneur M."/>
        </authorList>
    </citation>
    <scope>NUCLEOTIDE SEQUENCE</scope>
    <source>
        <strain evidence="2">MethCAN</strain>
    </source>
</reference>
<dbReference type="RefSeq" id="WP_211533267.1">
    <property type="nucleotide sequence ID" value="NZ_CP058560.1"/>
</dbReference>
<dbReference type="InterPro" id="IPR004155">
    <property type="entry name" value="PBS_lyase_HEAT"/>
</dbReference>
<dbReference type="InterPro" id="IPR011989">
    <property type="entry name" value="ARM-like"/>
</dbReference>
<accession>A0A8T8K1T5</accession>
<dbReference type="AlphaFoldDB" id="A0A8T8K1T5"/>
<dbReference type="GO" id="GO:0016491">
    <property type="term" value="F:oxidoreductase activity"/>
    <property type="evidence" value="ECO:0007669"/>
    <property type="project" value="TreeGrafter"/>
</dbReference>
<dbReference type="SMART" id="SM00567">
    <property type="entry name" value="EZ_HEAT"/>
    <property type="match status" value="2"/>
</dbReference>
<dbReference type="OrthoDB" id="142930at2157"/>
<feature type="domain" description="Clathrin/coatomer adaptor adaptin-like N-terminal" evidence="1">
    <location>
        <begin position="4"/>
        <end position="114"/>
    </location>
</feature>
<proteinExistence type="predicted"/>
<dbReference type="Proteomes" id="UP000681041">
    <property type="component" value="Chromosome"/>
</dbReference>
<dbReference type="GO" id="GO:0006886">
    <property type="term" value="P:intracellular protein transport"/>
    <property type="evidence" value="ECO:0007669"/>
    <property type="project" value="InterPro"/>
</dbReference>
<dbReference type="InterPro" id="IPR002553">
    <property type="entry name" value="Clathrin/coatomer_adapt-like_N"/>
</dbReference>
<name>A0A8T8K1T5_9EURY</name>
<protein>
    <submittedName>
        <fullName evidence="2">HEAT repeat domain-containing protein</fullName>
    </submittedName>
</protein>
<evidence type="ECO:0000313" key="3">
    <source>
        <dbReference type="Proteomes" id="UP000681041"/>
    </source>
</evidence>
<sequence>METYSSTQIDQMKLDKDLNGLVKVLQQSDEFLKKEAVRAMGQVGTTACIKYLEKALKDEYPSVRAVALQSIGTLGSQDENTIPEDRIKENIVNLLHDKNWTVRYAAVESLSLLYGEESLDDITPFLLDENPHVKEAVFQAMDNFRKEK</sequence>
<dbReference type="GO" id="GO:0030117">
    <property type="term" value="C:membrane coat"/>
    <property type="evidence" value="ECO:0007669"/>
    <property type="project" value="InterPro"/>
</dbReference>
<dbReference type="InterPro" id="IPR016024">
    <property type="entry name" value="ARM-type_fold"/>
</dbReference>
<evidence type="ECO:0000259" key="1">
    <source>
        <dbReference type="Pfam" id="PF01602"/>
    </source>
</evidence>
<dbReference type="KEGG" id="meme:HYG87_00355"/>
<keyword evidence="3" id="KW-1185">Reference proteome</keyword>
<evidence type="ECO:0000313" key="2">
    <source>
        <dbReference type="EMBL" id="QUH22324.1"/>
    </source>
</evidence>
<dbReference type="EMBL" id="CP058560">
    <property type="protein sequence ID" value="QUH22324.1"/>
    <property type="molecule type" value="Genomic_DNA"/>
</dbReference>
<dbReference type="PANTHER" id="PTHR12697">
    <property type="entry name" value="PBS LYASE HEAT-LIKE PROTEIN"/>
    <property type="match status" value="1"/>
</dbReference>
<organism evidence="2 3">
    <name type="scientific">Methanobacterium alkalithermotolerans</name>
    <dbReference type="NCBI Taxonomy" id="2731220"/>
    <lineage>
        <taxon>Archaea</taxon>
        <taxon>Methanobacteriati</taxon>
        <taxon>Methanobacteriota</taxon>
        <taxon>Methanomada group</taxon>
        <taxon>Methanobacteria</taxon>
        <taxon>Methanobacteriales</taxon>
        <taxon>Methanobacteriaceae</taxon>
        <taxon>Methanobacterium</taxon>
    </lineage>
</organism>
<dbReference type="GO" id="GO:0016192">
    <property type="term" value="P:vesicle-mediated transport"/>
    <property type="evidence" value="ECO:0007669"/>
    <property type="project" value="InterPro"/>
</dbReference>
<dbReference type="Pfam" id="PF01602">
    <property type="entry name" value="Adaptin_N"/>
    <property type="match status" value="1"/>
</dbReference>
<dbReference type="SUPFAM" id="SSF48371">
    <property type="entry name" value="ARM repeat"/>
    <property type="match status" value="1"/>
</dbReference>
<dbReference type="Gene3D" id="1.25.10.10">
    <property type="entry name" value="Leucine-rich Repeat Variant"/>
    <property type="match status" value="1"/>
</dbReference>
<dbReference type="GeneID" id="64819169"/>